<name>A0A6L9MH95_9HYPH</name>
<protein>
    <recommendedName>
        <fullName evidence="2">histidine kinase</fullName>
        <ecNumber evidence="2">2.7.13.3</ecNumber>
    </recommendedName>
</protein>
<accession>A0A6L9MH95</accession>
<dbReference type="GO" id="GO:0004673">
    <property type="term" value="F:protein histidine kinase activity"/>
    <property type="evidence" value="ECO:0007669"/>
    <property type="project" value="UniProtKB-EC"/>
</dbReference>
<dbReference type="GO" id="GO:0005524">
    <property type="term" value="F:ATP binding"/>
    <property type="evidence" value="ECO:0007669"/>
    <property type="project" value="UniProtKB-KW"/>
</dbReference>
<gene>
    <name evidence="8" type="ORF">GTW51_09970</name>
</gene>
<dbReference type="PANTHER" id="PTHR41523">
    <property type="entry name" value="TWO-COMPONENT SYSTEM SENSOR PROTEIN"/>
    <property type="match status" value="1"/>
</dbReference>
<comment type="catalytic activity">
    <reaction evidence="1">
        <text>ATP + protein L-histidine = ADP + protein N-phospho-L-histidine.</text>
        <dbReference type="EC" id="2.7.13.3"/>
    </reaction>
</comment>
<keyword evidence="6" id="KW-0418">Kinase</keyword>
<evidence type="ECO:0000256" key="3">
    <source>
        <dbReference type="ARBA" id="ARBA00022553"/>
    </source>
</evidence>
<keyword evidence="9" id="KW-1185">Reference proteome</keyword>
<proteinExistence type="predicted"/>
<reference evidence="8 9" key="1">
    <citation type="submission" date="2020-01" db="EMBL/GenBank/DDBJ databases">
        <title>Genomes of bacteria type strains.</title>
        <authorList>
            <person name="Chen J."/>
            <person name="Zhu S."/>
            <person name="Chen J."/>
        </authorList>
    </citation>
    <scope>NUCLEOTIDE SEQUENCE [LARGE SCALE GENOMIC DNA]</scope>
    <source>
        <strain evidence="8 9">KCTC 52919</strain>
    </source>
</reference>
<evidence type="ECO:0000256" key="4">
    <source>
        <dbReference type="ARBA" id="ARBA00022679"/>
    </source>
</evidence>
<evidence type="ECO:0000256" key="7">
    <source>
        <dbReference type="ARBA" id="ARBA00022840"/>
    </source>
</evidence>
<dbReference type="EC" id="2.7.13.3" evidence="2"/>
<dbReference type="Proteomes" id="UP000476332">
    <property type="component" value="Unassembled WGS sequence"/>
</dbReference>
<dbReference type="EMBL" id="JAAAMJ010000005">
    <property type="protein sequence ID" value="NDV87028.1"/>
    <property type="molecule type" value="Genomic_DNA"/>
</dbReference>
<sequence length="53" mass="6009">MAIAMALHELCTNAVKYGSLSVEDGYVSIDWSIRESEQGRRLHFAWTKRGARP</sequence>
<evidence type="ECO:0000313" key="9">
    <source>
        <dbReference type="Proteomes" id="UP000476332"/>
    </source>
</evidence>
<dbReference type="PANTHER" id="PTHR41523:SF8">
    <property type="entry name" value="ETHYLENE RESPONSE SENSOR PROTEIN"/>
    <property type="match status" value="1"/>
</dbReference>
<dbReference type="AlphaFoldDB" id="A0A6L9MH95"/>
<evidence type="ECO:0000256" key="6">
    <source>
        <dbReference type="ARBA" id="ARBA00022777"/>
    </source>
</evidence>
<evidence type="ECO:0000256" key="1">
    <source>
        <dbReference type="ARBA" id="ARBA00000085"/>
    </source>
</evidence>
<evidence type="ECO:0000256" key="5">
    <source>
        <dbReference type="ARBA" id="ARBA00022741"/>
    </source>
</evidence>
<dbReference type="RefSeq" id="WP_163043765.1">
    <property type="nucleotide sequence ID" value="NZ_JAAAMJ010000005.1"/>
</dbReference>
<dbReference type="InterPro" id="IPR036890">
    <property type="entry name" value="HATPase_C_sf"/>
</dbReference>
<dbReference type="Gene3D" id="3.30.565.10">
    <property type="entry name" value="Histidine kinase-like ATPase, C-terminal domain"/>
    <property type="match status" value="1"/>
</dbReference>
<evidence type="ECO:0000256" key="2">
    <source>
        <dbReference type="ARBA" id="ARBA00012438"/>
    </source>
</evidence>
<organism evidence="8 9">
    <name type="scientific">Aurantimonas aggregata</name>
    <dbReference type="NCBI Taxonomy" id="2047720"/>
    <lineage>
        <taxon>Bacteria</taxon>
        <taxon>Pseudomonadati</taxon>
        <taxon>Pseudomonadota</taxon>
        <taxon>Alphaproteobacteria</taxon>
        <taxon>Hyphomicrobiales</taxon>
        <taxon>Aurantimonadaceae</taxon>
        <taxon>Aurantimonas</taxon>
    </lineage>
</organism>
<comment type="caution">
    <text evidence="8">The sequence shown here is derived from an EMBL/GenBank/DDBJ whole genome shotgun (WGS) entry which is preliminary data.</text>
</comment>
<keyword evidence="7" id="KW-0067">ATP-binding</keyword>
<evidence type="ECO:0000313" key="8">
    <source>
        <dbReference type="EMBL" id="NDV87028.1"/>
    </source>
</evidence>
<keyword evidence="4" id="KW-0808">Transferase</keyword>
<keyword evidence="3" id="KW-0597">Phosphoprotein</keyword>
<keyword evidence="5" id="KW-0547">Nucleotide-binding</keyword>